<dbReference type="GO" id="GO:0004781">
    <property type="term" value="F:sulfate adenylyltransferase (ATP) activity"/>
    <property type="evidence" value="ECO:0007669"/>
    <property type="project" value="InterPro"/>
</dbReference>
<dbReference type="InterPro" id="IPR014729">
    <property type="entry name" value="Rossmann-like_a/b/a_fold"/>
</dbReference>
<name>A0A382BDZ9_9ZZZZ</name>
<dbReference type="InterPro" id="IPR025980">
    <property type="entry name" value="ATP-Sase_PUA-like_dom"/>
</dbReference>
<evidence type="ECO:0000256" key="6">
    <source>
        <dbReference type="ARBA" id="ARBA00024327"/>
    </source>
</evidence>
<dbReference type="InterPro" id="IPR050512">
    <property type="entry name" value="Sulf_AdTrans/APS_kinase"/>
</dbReference>
<feature type="domain" description="APS kinase" evidence="7">
    <location>
        <begin position="389"/>
        <end position="541"/>
    </location>
</feature>
<evidence type="ECO:0000259" key="8">
    <source>
        <dbReference type="Pfam" id="PF01747"/>
    </source>
</evidence>
<dbReference type="PANTHER" id="PTHR42700">
    <property type="entry name" value="SULFATE ADENYLYLTRANSFERASE"/>
    <property type="match status" value="1"/>
</dbReference>
<dbReference type="GO" id="GO:0004020">
    <property type="term" value="F:adenylylsulfate kinase activity"/>
    <property type="evidence" value="ECO:0007669"/>
    <property type="project" value="UniProtKB-EC"/>
</dbReference>
<dbReference type="FunFam" id="3.40.50.300:FF:000802">
    <property type="entry name" value="Sulfate adenylyltransferase"/>
    <property type="match status" value="1"/>
</dbReference>
<evidence type="ECO:0000256" key="1">
    <source>
        <dbReference type="ARBA" id="ARBA00001823"/>
    </source>
</evidence>
<gene>
    <name evidence="10" type="ORF">METZ01_LOCUS164899</name>
</gene>
<dbReference type="CDD" id="cd02027">
    <property type="entry name" value="APSK"/>
    <property type="match status" value="1"/>
</dbReference>
<evidence type="ECO:0000259" key="7">
    <source>
        <dbReference type="Pfam" id="PF01583"/>
    </source>
</evidence>
<dbReference type="SUPFAM" id="SSF52374">
    <property type="entry name" value="Nucleotidylyl transferase"/>
    <property type="match status" value="1"/>
</dbReference>
<dbReference type="InterPro" id="IPR059117">
    <property type="entry name" value="APS_kinase_dom"/>
</dbReference>
<dbReference type="GO" id="GO:0005737">
    <property type="term" value="C:cytoplasm"/>
    <property type="evidence" value="ECO:0007669"/>
    <property type="project" value="TreeGrafter"/>
</dbReference>
<dbReference type="InterPro" id="IPR024951">
    <property type="entry name" value="Sulfurylase_cat_dom"/>
</dbReference>
<dbReference type="SUPFAM" id="SSF52540">
    <property type="entry name" value="P-loop containing nucleoside triphosphate hydrolases"/>
    <property type="match status" value="1"/>
</dbReference>
<keyword evidence="2" id="KW-0808">Transferase</keyword>
<dbReference type="NCBIfam" id="NF003013">
    <property type="entry name" value="PRK03846.1"/>
    <property type="match status" value="1"/>
</dbReference>
<dbReference type="Gene3D" id="3.40.50.620">
    <property type="entry name" value="HUPs"/>
    <property type="match status" value="1"/>
</dbReference>
<proteinExistence type="predicted"/>
<feature type="domain" description="Sulphate adenylyltransferase catalytic" evidence="8">
    <location>
        <begin position="169"/>
        <end position="381"/>
    </location>
</feature>
<evidence type="ECO:0000256" key="4">
    <source>
        <dbReference type="ARBA" id="ARBA00022741"/>
    </source>
</evidence>
<dbReference type="InterPro" id="IPR015947">
    <property type="entry name" value="PUA-like_sf"/>
</dbReference>
<dbReference type="NCBIfam" id="TIGR00339">
    <property type="entry name" value="sopT"/>
    <property type="match status" value="1"/>
</dbReference>
<dbReference type="SUPFAM" id="SSF88697">
    <property type="entry name" value="PUA domain-like"/>
    <property type="match status" value="1"/>
</dbReference>
<reference evidence="10" key="1">
    <citation type="submission" date="2018-05" db="EMBL/GenBank/DDBJ databases">
        <authorList>
            <person name="Lanie J.A."/>
            <person name="Ng W.-L."/>
            <person name="Kazmierczak K.M."/>
            <person name="Andrzejewski T.M."/>
            <person name="Davidsen T.M."/>
            <person name="Wayne K.J."/>
            <person name="Tettelin H."/>
            <person name="Glass J.I."/>
            <person name="Rusch D."/>
            <person name="Podicherti R."/>
            <person name="Tsui H.-C.T."/>
            <person name="Winkler M.E."/>
        </authorList>
    </citation>
    <scope>NUCLEOTIDE SEQUENCE</scope>
</reference>
<dbReference type="AlphaFoldDB" id="A0A382BDZ9"/>
<dbReference type="CDD" id="cd00517">
    <property type="entry name" value="ATPS"/>
    <property type="match status" value="1"/>
</dbReference>
<comment type="catalytic activity">
    <reaction evidence="1">
        <text>adenosine 5'-phosphosulfate + ATP = 3'-phosphoadenylyl sulfate + ADP + H(+)</text>
        <dbReference type="Rhea" id="RHEA:24152"/>
        <dbReference type="ChEBI" id="CHEBI:15378"/>
        <dbReference type="ChEBI" id="CHEBI:30616"/>
        <dbReference type="ChEBI" id="CHEBI:58243"/>
        <dbReference type="ChEBI" id="CHEBI:58339"/>
        <dbReference type="ChEBI" id="CHEBI:456216"/>
        <dbReference type="EC" id="2.7.1.25"/>
    </reaction>
</comment>
<dbReference type="EMBL" id="UINC01029397">
    <property type="protein sequence ID" value="SVB12045.1"/>
    <property type="molecule type" value="Genomic_DNA"/>
</dbReference>
<feature type="domain" description="ATP-sulfurylase PUA-like" evidence="9">
    <location>
        <begin position="8"/>
        <end position="157"/>
    </location>
</feature>
<dbReference type="InterPro" id="IPR027417">
    <property type="entry name" value="P-loop_NTPase"/>
</dbReference>
<dbReference type="GO" id="GO:0019379">
    <property type="term" value="P:sulfate assimilation, phosphoadenylyl sulfate reduction by phosphoadenylyl-sulfate reductase (thioredoxin)"/>
    <property type="evidence" value="ECO:0007669"/>
    <property type="project" value="TreeGrafter"/>
</dbReference>
<organism evidence="10">
    <name type="scientific">marine metagenome</name>
    <dbReference type="NCBI Taxonomy" id="408172"/>
    <lineage>
        <taxon>unclassified sequences</taxon>
        <taxon>metagenomes</taxon>
        <taxon>ecological metagenomes</taxon>
    </lineage>
</organism>
<sequence>MTTKTIISDLLVPSEKSQELKKEANHYSSWQLTDRQICDLELLLNGGFSPLTGFMGKTDYKSVLKDMRLEDISLWPMPITLDVTEDFAGTIKNEEKITLRDQEGFALAVLTISDIWQPDLEAEASAVYGTTDITHPAVNYLLNIGNKVYVGGSLEGISLPHHYDYQGDRHTPEELQSLFSEKGWDKIVAFQTRNPLHRAHVEMTMRASEDLNANLLIHPVVGMTKPGDVDHYTRVRCYQHVLKKYSENSAMISLLPLAMRMGGPREALWHGLIRKNYGCTHIVVGRDHAGPGNDKDGNPFYGPYDAQELLLKYQTEIGIEMVPFKFMVYLPHEDRYEAIDEIEKGTEFKTISGTELRQLLDDGQGIPEWFSYKEVAQELEESRPPLTERGLTLFFTGLSGSGKSTLANGLLVKLLEDGSRPVTLLDGDIVRTHLSSELGFSKEHRSLNVQRIGYVASEITKNRGIAICAPIAPYEADRRVNRDLISPLGGFIEIHVNTSLEKCEERDVKGLYELARKGVIKEFTGISDPYEAPTDAEIVVNSSGTPPEELVDQIYFRIKEMGYI</sequence>
<dbReference type="Pfam" id="PF01583">
    <property type="entry name" value="APS_kinase"/>
    <property type="match status" value="1"/>
</dbReference>
<evidence type="ECO:0000313" key="10">
    <source>
        <dbReference type="EMBL" id="SVB12045.1"/>
    </source>
</evidence>
<dbReference type="InterPro" id="IPR002650">
    <property type="entry name" value="Sulphate_adenylyltransferase"/>
</dbReference>
<accession>A0A382BDZ9</accession>
<dbReference type="FunFam" id="3.40.50.620:FF:000052">
    <property type="entry name" value="Sulfate adenylyltransferase"/>
    <property type="match status" value="1"/>
</dbReference>
<keyword evidence="4" id="KW-0547">Nucleotide-binding</keyword>
<dbReference type="GO" id="GO:0005524">
    <property type="term" value="F:ATP binding"/>
    <property type="evidence" value="ECO:0007669"/>
    <property type="project" value="UniProtKB-KW"/>
</dbReference>
<dbReference type="PANTHER" id="PTHR42700:SF1">
    <property type="entry name" value="SULFATE ADENYLYLTRANSFERASE"/>
    <property type="match status" value="1"/>
</dbReference>
<dbReference type="Pfam" id="PF14306">
    <property type="entry name" value="PUA_2"/>
    <property type="match status" value="1"/>
</dbReference>
<dbReference type="InterPro" id="IPR002891">
    <property type="entry name" value="APS"/>
</dbReference>
<keyword evidence="3" id="KW-0548">Nucleotidyltransferase</keyword>
<evidence type="ECO:0000256" key="3">
    <source>
        <dbReference type="ARBA" id="ARBA00022695"/>
    </source>
</evidence>
<protein>
    <submittedName>
        <fullName evidence="10">Uncharacterized protein</fullName>
    </submittedName>
</protein>
<evidence type="ECO:0000256" key="5">
    <source>
        <dbReference type="ARBA" id="ARBA00022840"/>
    </source>
</evidence>
<dbReference type="Pfam" id="PF01747">
    <property type="entry name" value="ATP-sulfurylase"/>
    <property type="match status" value="1"/>
</dbReference>
<dbReference type="Gene3D" id="3.40.50.300">
    <property type="entry name" value="P-loop containing nucleotide triphosphate hydrolases"/>
    <property type="match status" value="1"/>
</dbReference>
<evidence type="ECO:0000259" key="9">
    <source>
        <dbReference type="Pfam" id="PF14306"/>
    </source>
</evidence>
<evidence type="ECO:0000256" key="2">
    <source>
        <dbReference type="ARBA" id="ARBA00022679"/>
    </source>
</evidence>
<dbReference type="NCBIfam" id="TIGR00455">
    <property type="entry name" value="apsK"/>
    <property type="match status" value="1"/>
</dbReference>
<keyword evidence="5" id="KW-0067">ATP-binding</keyword>
<comment type="pathway">
    <text evidence="6">Sulfur metabolism; hydrogen sulfide biosynthesis; sulfite from sulfate.</text>
</comment>
<dbReference type="NCBIfam" id="NF004040">
    <property type="entry name" value="PRK05537.1"/>
    <property type="match status" value="1"/>
</dbReference>
<dbReference type="GO" id="GO:0010134">
    <property type="term" value="P:sulfate assimilation via adenylyl sulfate reduction"/>
    <property type="evidence" value="ECO:0007669"/>
    <property type="project" value="TreeGrafter"/>
</dbReference>
<feature type="non-terminal residue" evidence="10">
    <location>
        <position position="564"/>
    </location>
</feature>
<dbReference type="Gene3D" id="3.10.400.10">
    <property type="entry name" value="Sulfate adenylyltransferase"/>
    <property type="match status" value="1"/>
</dbReference>